<dbReference type="PANTHER" id="PTHR43280:SF2">
    <property type="entry name" value="HTH-TYPE TRANSCRIPTIONAL REGULATOR EXSA"/>
    <property type="match status" value="1"/>
</dbReference>
<dbReference type="GO" id="GO:0043565">
    <property type="term" value="F:sequence-specific DNA binding"/>
    <property type="evidence" value="ECO:0007669"/>
    <property type="project" value="InterPro"/>
</dbReference>
<dbReference type="Gene3D" id="1.10.10.60">
    <property type="entry name" value="Homeodomain-like"/>
    <property type="match status" value="1"/>
</dbReference>
<dbReference type="EMBL" id="CABWMV010000024">
    <property type="protein sequence ID" value="VXC97589.1"/>
    <property type="molecule type" value="Genomic_DNA"/>
</dbReference>
<gene>
    <name evidence="6" type="primary">chbR</name>
    <name evidence="5" type="ORF">NCTC11343_01507</name>
    <name evidence="6" type="ORF">SPHINGO8BC_51283</name>
</gene>
<dbReference type="GO" id="GO:0003700">
    <property type="term" value="F:DNA-binding transcription factor activity"/>
    <property type="evidence" value="ECO:0007669"/>
    <property type="project" value="InterPro"/>
</dbReference>
<keyword evidence="3" id="KW-0804">Transcription</keyword>
<evidence type="ECO:0000259" key="4">
    <source>
        <dbReference type="PROSITE" id="PS01124"/>
    </source>
</evidence>
<evidence type="ECO:0000256" key="2">
    <source>
        <dbReference type="ARBA" id="ARBA00023125"/>
    </source>
</evidence>
<accession>A0A2X2IXR9</accession>
<dbReference type="EMBL" id="UAUU01000005">
    <property type="protein sequence ID" value="SPZ84951.1"/>
    <property type="molecule type" value="Genomic_DNA"/>
</dbReference>
<dbReference type="PANTHER" id="PTHR43280">
    <property type="entry name" value="ARAC-FAMILY TRANSCRIPTIONAL REGULATOR"/>
    <property type="match status" value="1"/>
</dbReference>
<organism evidence="5 7">
    <name type="scientific">Sphingobacterium multivorum</name>
    <dbReference type="NCBI Taxonomy" id="28454"/>
    <lineage>
        <taxon>Bacteria</taxon>
        <taxon>Pseudomonadati</taxon>
        <taxon>Bacteroidota</taxon>
        <taxon>Sphingobacteriia</taxon>
        <taxon>Sphingobacteriales</taxon>
        <taxon>Sphingobacteriaceae</taxon>
        <taxon>Sphingobacterium</taxon>
    </lineage>
</organism>
<sequence>MKKTFKFILPKVAYFEDEKHPFLTQLPGAKRNLYEDPSIQLVEEYIDYRQTILYRLQAHVPTDCIVQLKTNRPDFHLIYTKNATDDIIVQKHGTKNEIVLPHRHSTFTYIPRSKFDILLKPGNYLVYGLLIDIGLVRDIIYHHGHFLSELKNARKRDKSSLYQTALWPIKELTDYQLNRIETIFFNYSKQNEAKVVEQIYQLFDIAESKQFAFYEKLSESEILARKARTMIHDIVNQGFQEVNISLIATILSVSDAHLTRCHKRHYRQTLLQYRDEILLPLAKERLLSTYSIGEVANFCGFKYPSGFSKYFEKRVGLYPSDYIELHRNPDNDKNEYII</sequence>
<dbReference type="AlphaFoldDB" id="A0A2X2IXR9"/>
<dbReference type="GeneID" id="97181665"/>
<evidence type="ECO:0000256" key="1">
    <source>
        <dbReference type="ARBA" id="ARBA00023015"/>
    </source>
</evidence>
<dbReference type="InterPro" id="IPR009057">
    <property type="entry name" value="Homeodomain-like_sf"/>
</dbReference>
<accession>A0A654CZ93</accession>
<evidence type="ECO:0000313" key="6">
    <source>
        <dbReference type="EMBL" id="VXC97589.1"/>
    </source>
</evidence>
<keyword evidence="1" id="KW-0805">Transcription regulation</keyword>
<evidence type="ECO:0000313" key="5">
    <source>
        <dbReference type="EMBL" id="SPZ84951.1"/>
    </source>
</evidence>
<dbReference type="InterPro" id="IPR018060">
    <property type="entry name" value="HTH_AraC"/>
</dbReference>
<dbReference type="RefSeq" id="WP_070567275.1">
    <property type="nucleotide sequence ID" value="NZ_CP068086.1"/>
</dbReference>
<name>A0A2X2IXR9_SPHMU</name>
<dbReference type="SUPFAM" id="SSF46689">
    <property type="entry name" value="Homeodomain-like"/>
    <property type="match status" value="1"/>
</dbReference>
<evidence type="ECO:0000256" key="3">
    <source>
        <dbReference type="ARBA" id="ARBA00023163"/>
    </source>
</evidence>
<feature type="domain" description="HTH araC/xylS-type" evidence="4">
    <location>
        <begin position="225"/>
        <end position="325"/>
    </location>
</feature>
<keyword evidence="2 5" id="KW-0238">DNA-binding</keyword>
<dbReference type="Pfam" id="PF12833">
    <property type="entry name" value="HTH_18"/>
    <property type="match status" value="1"/>
</dbReference>
<evidence type="ECO:0000313" key="7">
    <source>
        <dbReference type="Proteomes" id="UP000251241"/>
    </source>
</evidence>
<dbReference type="SMART" id="SM00342">
    <property type="entry name" value="HTH_ARAC"/>
    <property type="match status" value="1"/>
</dbReference>
<dbReference type="PROSITE" id="PS01124">
    <property type="entry name" value="HTH_ARAC_FAMILY_2"/>
    <property type="match status" value="1"/>
</dbReference>
<protein>
    <submittedName>
        <fullName evidence="6">Chb operon repressor</fullName>
    </submittedName>
    <submittedName>
        <fullName evidence="5">DNA-binding transcriptional regulator AraC</fullName>
    </submittedName>
</protein>
<evidence type="ECO:0000313" key="8">
    <source>
        <dbReference type="Proteomes" id="UP000432350"/>
    </source>
</evidence>
<reference evidence="6 8" key="2">
    <citation type="submission" date="2019-10" db="EMBL/GenBank/DDBJ databases">
        <authorList>
            <person name="Karimi E."/>
        </authorList>
    </citation>
    <scope>NUCLEOTIDE SEQUENCE [LARGE SCALE GENOMIC DNA]</scope>
    <source>
        <strain evidence="6">Sphingobacterium sp. 8BC</strain>
    </source>
</reference>
<dbReference type="Proteomes" id="UP000432350">
    <property type="component" value="Unassembled WGS sequence"/>
</dbReference>
<proteinExistence type="predicted"/>
<dbReference type="Proteomes" id="UP000251241">
    <property type="component" value="Unassembled WGS sequence"/>
</dbReference>
<reference evidence="5 7" key="1">
    <citation type="submission" date="2018-06" db="EMBL/GenBank/DDBJ databases">
        <authorList>
            <consortium name="Pathogen Informatics"/>
            <person name="Doyle S."/>
        </authorList>
    </citation>
    <scope>NUCLEOTIDE SEQUENCE [LARGE SCALE GENOMIC DNA]</scope>
    <source>
        <strain evidence="5 7">NCTC11343</strain>
    </source>
</reference>